<dbReference type="EMBL" id="CP042467">
    <property type="protein sequence ID" value="QED26833.1"/>
    <property type="molecule type" value="Genomic_DNA"/>
</dbReference>
<dbReference type="InterPro" id="IPR008258">
    <property type="entry name" value="Transglycosylase_SLT_dom_1"/>
</dbReference>
<dbReference type="Proteomes" id="UP000321595">
    <property type="component" value="Chromosome"/>
</dbReference>
<organism evidence="2 3">
    <name type="scientific">Microvenator marinus</name>
    <dbReference type="NCBI Taxonomy" id="2600177"/>
    <lineage>
        <taxon>Bacteria</taxon>
        <taxon>Deltaproteobacteria</taxon>
        <taxon>Bradymonadales</taxon>
        <taxon>Microvenatoraceae</taxon>
        <taxon>Microvenator</taxon>
    </lineage>
</organism>
<dbReference type="Gene3D" id="1.10.530.10">
    <property type="match status" value="1"/>
</dbReference>
<protein>
    <submittedName>
        <fullName evidence="2">Tetratricopeptide repeat protein</fullName>
    </submittedName>
</protein>
<dbReference type="SUPFAM" id="SSF53955">
    <property type="entry name" value="Lysozyme-like"/>
    <property type="match status" value="1"/>
</dbReference>
<dbReference type="RefSeq" id="WP_146958518.1">
    <property type="nucleotide sequence ID" value="NZ_CP042467.1"/>
</dbReference>
<evidence type="ECO:0000259" key="1">
    <source>
        <dbReference type="Pfam" id="PF01464"/>
    </source>
</evidence>
<dbReference type="Pfam" id="PF13174">
    <property type="entry name" value="TPR_6"/>
    <property type="match status" value="1"/>
</dbReference>
<dbReference type="InterPro" id="IPR023346">
    <property type="entry name" value="Lysozyme-like_dom_sf"/>
</dbReference>
<accession>A0A5B8XS23</accession>
<evidence type="ECO:0000313" key="2">
    <source>
        <dbReference type="EMBL" id="QED26833.1"/>
    </source>
</evidence>
<dbReference type="Gene3D" id="1.25.40.10">
    <property type="entry name" value="Tetratricopeptide repeat domain"/>
    <property type="match status" value="2"/>
</dbReference>
<proteinExistence type="predicted"/>
<dbReference type="InterPro" id="IPR019734">
    <property type="entry name" value="TPR_rpt"/>
</dbReference>
<dbReference type="KEGG" id="bbae:FRD01_06170"/>
<name>A0A5B8XS23_9DELT</name>
<dbReference type="CDD" id="cd13401">
    <property type="entry name" value="Slt70-like"/>
    <property type="match status" value="1"/>
</dbReference>
<dbReference type="InterPro" id="IPR011990">
    <property type="entry name" value="TPR-like_helical_dom_sf"/>
</dbReference>
<gene>
    <name evidence="2" type="ORF">FRD01_06170</name>
</gene>
<keyword evidence="3" id="KW-1185">Reference proteome</keyword>
<dbReference type="AlphaFoldDB" id="A0A5B8XS23"/>
<dbReference type="PANTHER" id="PTHR37423:SF2">
    <property type="entry name" value="MEMBRANE-BOUND LYTIC MUREIN TRANSGLYCOSYLASE C"/>
    <property type="match status" value="1"/>
</dbReference>
<dbReference type="SUPFAM" id="SSF48452">
    <property type="entry name" value="TPR-like"/>
    <property type="match status" value="2"/>
</dbReference>
<reference evidence="2 3" key="1">
    <citation type="submission" date="2019-08" db="EMBL/GenBank/DDBJ databases">
        <authorList>
            <person name="Liang Q."/>
        </authorList>
    </citation>
    <scope>NUCLEOTIDE SEQUENCE [LARGE SCALE GENOMIC DNA]</scope>
    <source>
        <strain evidence="2 3">V1718</strain>
    </source>
</reference>
<dbReference type="PANTHER" id="PTHR37423">
    <property type="entry name" value="SOLUBLE LYTIC MUREIN TRANSGLYCOSYLASE-RELATED"/>
    <property type="match status" value="1"/>
</dbReference>
<feature type="domain" description="Transglycosylase SLT" evidence="1">
    <location>
        <begin position="557"/>
        <end position="664"/>
    </location>
</feature>
<evidence type="ECO:0000313" key="3">
    <source>
        <dbReference type="Proteomes" id="UP000321595"/>
    </source>
</evidence>
<sequence length="724" mass="83781">MVEQIRRWSAIVTFLVISLVVSGLQALPPENVVENFKEARRLVEEDPARSWELASALPKITHAEDARLELQYDSALRAGHLDEALRALEALEKEIQNPSDLFIRELERAELLVALGRMDAAKALVSTLKKRKSRVRGRYSERRFLWARLERLDHDLALSEDDKKRAKRIALNMLVTLPAEIATKREGLSATPDELSEAQRLRRARNLENAWDYQAAREEFERFRDTKHREEALWNLGLIGLRKLRDQPKEAEEIFKELSRPGGKYAEDSLFLLARAYMVQERYDDARKVYAEYAERYPRGKEMVLVDYYDGWLHYDHRENEKAIEGFDRYIAKYGRRSSRSSYIYGFRAWAFMRMNQWEKAIDAWDGLVPFGNPLVEGKAYYWQAYAHNELGQKDKAIDRLDRLRKRWPLTYYGMLGEQLRAKIEGKDPRASKVWWPEGGGNTDDSPRVDVHSANIPGLSAADQRQWERIKTLSALNERHKARDEFGPLEARILARVPAGDRDAWIHALGLLVGDYNEMYSTAWNSITGYPGMMESGTLRAAMSYPRAYRQIVEGVAEEFGLWPGFIWSIMRQESRYKPGAVSGTDAVGALQMIPQTARKVARDLGTVFNIATFFRPEVGFRFSGHYMRKLLDTYSGLWVPAASSYNTGPGPIAKWFRKNPDVEFAWLIEEFEYNEGRAYGRKVAEHMLRYLYLYETDPEVRANVLDNLFPLSRDIEIPEDVGY</sequence>
<dbReference type="OrthoDB" id="5525175at2"/>
<dbReference type="Pfam" id="PF01464">
    <property type="entry name" value="SLT"/>
    <property type="match status" value="1"/>
</dbReference>
<dbReference type="Pfam" id="PF13432">
    <property type="entry name" value="TPR_16"/>
    <property type="match status" value="1"/>
</dbReference>